<evidence type="ECO:0000256" key="1">
    <source>
        <dbReference type="SAM" id="SignalP"/>
    </source>
</evidence>
<dbReference type="AlphaFoldDB" id="A0A4V2NMF1"/>
<keyword evidence="3" id="KW-1185">Reference proteome</keyword>
<dbReference type="EMBL" id="SJTG01000001">
    <property type="protein sequence ID" value="TCI13067.1"/>
    <property type="molecule type" value="Genomic_DNA"/>
</dbReference>
<feature type="signal peptide" evidence="1">
    <location>
        <begin position="1"/>
        <end position="29"/>
    </location>
</feature>
<comment type="caution">
    <text evidence="2">The sequence shown here is derived from an EMBL/GenBank/DDBJ whole genome shotgun (WGS) entry which is preliminary data.</text>
</comment>
<evidence type="ECO:0008006" key="4">
    <source>
        <dbReference type="Google" id="ProtNLM"/>
    </source>
</evidence>
<protein>
    <recommendedName>
        <fullName evidence="4">Outer membrane protein beta-barrel domain-containing protein</fullName>
    </recommendedName>
</protein>
<evidence type="ECO:0000313" key="2">
    <source>
        <dbReference type="EMBL" id="TCI13067.1"/>
    </source>
</evidence>
<name>A0A4V2NMF1_9GAMM</name>
<feature type="chain" id="PRO_5020327818" description="Outer membrane protein beta-barrel domain-containing protein" evidence="1">
    <location>
        <begin position="30"/>
        <end position="280"/>
    </location>
</feature>
<proteinExistence type="predicted"/>
<sequence length="280" mass="30923">MKKLAAFVASRVIAPALLFSMACASTAQAGEPVPNNWDGNWHYSITPYGWLPGISATMRYRLPEGSVESKTNGSIFDYLSGAFMLEFEARKNDWGIYTDLDWVKFSDEKGRFTSIGGDRVGANLGLDTRWGIKGGMFNVSALYSIGHSDIGYVDLIFGARYLWLKGNLDWNFNANGNAGNFNIATSGHRNNQMHVTDAIVGLKGAWTPFHDSGWFFPYYVDVGAGGSDSTFQLKAGVAYAFNWGNIALLYRDVEYHQSDSDNFVKKATLSGPAFSVTWNF</sequence>
<dbReference type="PROSITE" id="PS51257">
    <property type="entry name" value="PROKAR_LIPOPROTEIN"/>
    <property type="match status" value="1"/>
</dbReference>
<accession>A0A4V2NMF1</accession>
<gene>
    <name evidence="2" type="ORF">EZM97_07135</name>
</gene>
<reference evidence="2 3" key="1">
    <citation type="submission" date="2019-02" db="EMBL/GenBank/DDBJ databases">
        <title>Dyella amyloliquefaciens sp. nov., isolated from forest soil.</title>
        <authorList>
            <person name="Gao Z.-H."/>
            <person name="Qiu L.-H."/>
        </authorList>
    </citation>
    <scope>NUCLEOTIDE SEQUENCE [LARGE SCALE GENOMIC DNA]</scope>
    <source>
        <strain evidence="2 3">KACC 12747</strain>
    </source>
</reference>
<dbReference type="RefSeq" id="WP_131150149.1">
    <property type="nucleotide sequence ID" value="NZ_SJTG01000001.1"/>
</dbReference>
<keyword evidence="1" id="KW-0732">Signal</keyword>
<dbReference type="Proteomes" id="UP000291822">
    <property type="component" value="Unassembled WGS sequence"/>
</dbReference>
<organism evidence="2 3">
    <name type="scientific">Dyella soli</name>
    <dbReference type="NCBI Taxonomy" id="522319"/>
    <lineage>
        <taxon>Bacteria</taxon>
        <taxon>Pseudomonadati</taxon>
        <taxon>Pseudomonadota</taxon>
        <taxon>Gammaproteobacteria</taxon>
        <taxon>Lysobacterales</taxon>
        <taxon>Rhodanobacteraceae</taxon>
        <taxon>Dyella</taxon>
    </lineage>
</organism>
<evidence type="ECO:0000313" key="3">
    <source>
        <dbReference type="Proteomes" id="UP000291822"/>
    </source>
</evidence>